<keyword evidence="2 5" id="KW-0812">Transmembrane</keyword>
<gene>
    <name evidence="7" type="primary">NCL1_38594</name>
    <name evidence="7" type="ORF">TNCT_681901</name>
</gene>
<dbReference type="Proteomes" id="UP000887116">
    <property type="component" value="Unassembled WGS sequence"/>
</dbReference>
<evidence type="ECO:0000313" key="8">
    <source>
        <dbReference type="Proteomes" id="UP000887116"/>
    </source>
</evidence>
<dbReference type="InterPro" id="IPR000620">
    <property type="entry name" value="EamA_dom"/>
</dbReference>
<feature type="transmembrane region" description="Helical" evidence="5">
    <location>
        <begin position="145"/>
        <end position="162"/>
    </location>
</feature>
<dbReference type="AlphaFoldDB" id="A0A8X6H748"/>
<proteinExistence type="predicted"/>
<dbReference type="GO" id="GO:0016020">
    <property type="term" value="C:membrane"/>
    <property type="evidence" value="ECO:0007669"/>
    <property type="project" value="UniProtKB-SubCell"/>
</dbReference>
<dbReference type="PANTHER" id="PTHR22911">
    <property type="entry name" value="ACYL-MALONYL CONDENSING ENZYME-RELATED"/>
    <property type="match status" value="1"/>
</dbReference>
<comment type="caution">
    <text evidence="7">The sequence shown here is derived from an EMBL/GenBank/DDBJ whole genome shotgun (WGS) entry which is preliminary data.</text>
</comment>
<evidence type="ECO:0000313" key="7">
    <source>
        <dbReference type="EMBL" id="GFQ97468.1"/>
    </source>
</evidence>
<organism evidence="7 8">
    <name type="scientific">Trichonephila clavata</name>
    <name type="common">Joro spider</name>
    <name type="synonym">Nephila clavata</name>
    <dbReference type="NCBI Taxonomy" id="2740835"/>
    <lineage>
        <taxon>Eukaryota</taxon>
        <taxon>Metazoa</taxon>
        <taxon>Ecdysozoa</taxon>
        <taxon>Arthropoda</taxon>
        <taxon>Chelicerata</taxon>
        <taxon>Arachnida</taxon>
        <taxon>Araneae</taxon>
        <taxon>Araneomorphae</taxon>
        <taxon>Entelegynae</taxon>
        <taxon>Araneoidea</taxon>
        <taxon>Nephilidae</taxon>
        <taxon>Trichonephila</taxon>
    </lineage>
</organism>
<protein>
    <submittedName>
        <fullName evidence="7">Solute carrier family 35 member G1</fullName>
    </submittedName>
</protein>
<keyword evidence="4 5" id="KW-0472">Membrane</keyword>
<keyword evidence="8" id="KW-1185">Reference proteome</keyword>
<feature type="transmembrane region" description="Helical" evidence="5">
    <location>
        <begin position="183"/>
        <end position="203"/>
    </location>
</feature>
<comment type="subcellular location">
    <subcellularLocation>
        <location evidence="1">Membrane</location>
        <topology evidence="1">Multi-pass membrane protein</topology>
    </subcellularLocation>
</comment>
<feature type="transmembrane region" description="Helical" evidence="5">
    <location>
        <begin position="90"/>
        <end position="110"/>
    </location>
</feature>
<feature type="transmembrane region" description="Helical" evidence="5">
    <location>
        <begin position="122"/>
        <end position="139"/>
    </location>
</feature>
<keyword evidence="3 5" id="KW-1133">Transmembrane helix</keyword>
<reference evidence="7" key="1">
    <citation type="submission" date="2020-07" db="EMBL/GenBank/DDBJ databases">
        <title>Multicomponent nature underlies the extraordinary mechanical properties of spider dragline silk.</title>
        <authorList>
            <person name="Kono N."/>
            <person name="Nakamura H."/>
            <person name="Mori M."/>
            <person name="Yoshida Y."/>
            <person name="Ohtoshi R."/>
            <person name="Malay A.D."/>
            <person name="Moran D.A.P."/>
            <person name="Tomita M."/>
            <person name="Numata K."/>
            <person name="Arakawa K."/>
        </authorList>
    </citation>
    <scope>NUCLEOTIDE SEQUENCE</scope>
</reference>
<feature type="transmembrane region" description="Helical" evidence="5">
    <location>
        <begin position="27"/>
        <end position="50"/>
    </location>
</feature>
<accession>A0A8X6H748</accession>
<sequence length="341" mass="37857">MLCRKKSFCFESMISRPNEDNPSESKFLLFKGLILALMSGIIYSFISVLVKGITNLHPGQLALYRFLALFIFSLPQTVKSGENPLGPKDLQILLFIRGILGGLHIFLNFIAFRCLPLGEATAIVFSLPAFVTVAARICLKEPCSVLQLVTIALTILGIIFTAKLPSSLMNGNFAYNTESMYGFLVALGSLACNTGQVVVIRMVKRIHHSVLMTHFSIVASVEIAFLTYIFGEYKWHDCGLQSFCIVLLGICSYVGQTLVIIALQLECAGPVTTMKAASDITLAFVWQTFLFHDIPDSCSIVGAVLVVFSVVFIMVGKWIFSSPKDSVQRKRLNWRRFRKTE</sequence>
<dbReference type="Pfam" id="PF00892">
    <property type="entry name" value="EamA"/>
    <property type="match status" value="1"/>
</dbReference>
<feature type="transmembrane region" description="Helical" evidence="5">
    <location>
        <begin position="209"/>
        <end position="231"/>
    </location>
</feature>
<evidence type="ECO:0000256" key="2">
    <source>
        <dbReference type="ARBA" id="ARBA00022692"/>
    </source>
</evidence>
<evidence type="ECO:0000256" key="1">
    <source>
        <dbReference type="ARBA" id="ARBA00004141"/>
    </source>
</evidence>
<dbReference type="PANTHER" id="PTHR22911:SF6">
    <property type="entry name" value="SOLUTE CARRIER FAMILY 35 MEMBER G1"/>
    <property type="match status" value="1"/>
</dbReference>
<feature type="transmembrane region" description="Helical" evidence="5">
    <location>
        <begin position="300"/>
        <end position="320"/>
    </location>
</feature>
<evidence type="ECO:0000259" key="6">
    <source>
        <dbReference type="Pfam" id="PF00892"/>
    </source>
</evidence>
<feature type="transmembrane region" description="Helical" evidence="5">
    <location>
        <begin position="243"/>
        <end position="265"/>
    </location>
</feature>
<name>A0A8X6H748_TRICU</name>
<dbReference type="SUPFAM" id="SSF103481">
    <property type="entry name" value="Multidrug resistance efflux transporter EmrE"/>
    <property type="match status" value="1"/>
</dbReference>
<dbReference type="OrthoDB" id="8300370at2759"/>
<dbReference type="EMBL" id="BMAO01014834">
    <property type="protein sequence ID" value="GFQ97468.1"/>
    <property type="molecule type" value="Genomic_DNA"/>
</dbReference>
<feature type="transmembrane region" description="Helical" evidence="5">
    <location>
        <begin position="62"/>
        <end position="78"/>
    </location>
</feature>
<evidence type="ECO:0000256" key="4">
    <source>
        <dbReference type="ARBA" id="ARBA00023136"/>
    </source>
</evidence>
<evidence type="ECO:0000256" key="3">
    <source>
        <dbReference type="ARBA" id="ARBA00022989"/>
    </source>
</evidence>
<dbReference type="InterPro" id="IPR037185">
    <property type="entry name" value="EmrE-like"/>
</dbReference>
<feature type="domain" description="EamA" evidence="6">
    <location>
        <begin position="31"/>
        <end position="161"/>
    </location>
</feature>
<evidence type="ECO:0000256" key="5">
    <source>
        <dbReference type="SAM" id="Phobius"/>
    </source>
</evidence>